<evidence type="ECO:0000256" key="1">
    <source>
        <dbReference type="SAM" id="MobiDB-lite"/>
    </source>
</evidence>
<proteinExistence type="predicted"/>
<dbReference type="AlphaFoldDB" id="A0A3M7MFW1"/>
<feature type="compositionally biased region" description="Basic and acidic residues" evidence="1">
    <location>
        <begin position="619"/>
        <end position="638"/>
    </location>
</feature>
<dbReference type="PANTHER" id="PTHR28058:SF1">
    <property type="entry name" value="SMALL RIBOSOMAL SUBUNIT PROTEIN BS1M"/>
    <property type="match status" value="1"/>
</dbReference>
<dbReference type="Pfam" id="PF11709">
    <property type="entry name" value="Mit_ribos_Mrp51"/>
    <property type="match status" value="2"/>
</dbReference>
<evidence type="ECO:0000313" key="3">
    <source>
        <dbReference type="Proteomes" id="UP000265663"/>
    </source>
</evidence>
<name>A0A3M7MFW1_9PLEO</name>
<dbReference type="PANTHER" id="PTHR28058">
    <property type="entry name" value="37S RIBOSOMAL PROTEIN MRP51, MITOCHONDRIAL"/>
    <property type="match status" value="1"/>
</dbReference>
<evidence type="ECO:0000313" key="2">
    <source>
        <dbReference type="EMBL" id="RMZ73360.1"/>
    </source>
</evidence>
<feature type="region of interest" description="Disordered" evidence="1">
    <location>
        <begin position="619"/>
        <end position="692"/>
    </location>
</feature>
<dbReference type="GO" id="GO:0003735">
    <property type="term" value="F:structural constituent of ribosome"/>
    <property type="evidence" value="ECO:0007669"/>
    <property type="project" value="TreeGrafter"/>
</dbReference>
<protein>
    <submittedName>
        <fullName evidence="2">Mitochondrial ribosomal MRP51</fullName>
    </submittedName>
</protein>
<keyword evidence="3" id="KW-1185">Reference proteome</keyword>
<organism evidence="2 3">
    <name type="scientific">Pyrenophora seminiperda CCB06</name>
    <dbReference type="NCBI Taxonomy" id="1302712"/>
    <lineage>
        <taxon>Eukaryota</taxon>
        <taxon>Fungi</taxon>
        <taxon>Dikarya</taxon>
        <taxon>Ascomycota</taxon>
        <taxon>Pezizomycotina</taxon>
        <taxon>Dothideomycetes</taxon>
        <taxon>Pleosporomycetidae</taxon>
        <taxon>Pleosporales</taxon>
        <taxon>Pleosporineae</taxon>
        <taxon>Pleosporaceae</taxon>
        <taxon>Pyrenophora</taxon>
    </lineage>
</organism>
<dbReference type="InterPro" id="IPR016712">
    <property type="entry name" value="Rbsml_bS1m-like"/>
</dbReference>
<dbReference type="GO" id="GO:0070124">
    <property type="term" value="P:mitochondrial translational initiation"/>
    <property type="evidence" value="ECO:0007669"/>
    <property type="project" value="TreeGrafter"/>
</dbReference>
<sequence>MTLSRQSISPTANLLRNSRLFSLPNPLPRPTVSENFRASVIKASDTATLPYPTHQAIATTKPSLARGDWGLKRPIPSRSHLVQVSDPVLRVTQLDTIEHVTDFDSAADHVRTRQKWEEMGVPLMKGMTQMRNPDFNGVPPSGAFEIRDDTTHYDTDMGLDEAGLYLKALKNSMPSERAKAEWETFHAQWKGKWEEKKASWTSRGWGEQLTDFESAQEKAKQGRRQLLDRHKRILKRESKAFRTHWATEWAAKKADWEARGLSSPEHPERAAEATALKKQVSDAAVALRKRWVEEKASLAGKTPARMPWLVEFTAFEQEQEDAKRALRQQIAATPFAPLNPPPVDPVVHNTRRWKHDGPWLPGMSADDFVAYLSKEISARKKEFKAYLTEYVKSEIYTSRRLAAKNNTEDMPPLDSQEAEAWQATKEKEWRNISPSEIEAGIKTLRKETASDPLSSKLVRKLIFPFLRVPTIKLKHSAYAMDESRNDVNAYHFDQELAPLSTHPSAGLGYLRTKSYITNHPILGPQAKPAPITARILQARRTAAGRQEAYAKFGVAGFVANDQYRNTGGSYQVGAKDVETLDVDTPGGRKVFVQPLFASVSNDGRVHVKIMRSTGPEVDVARGELDDRPPARETMESDPLRNLGSMGRSGVKELDEMSGEAAMLNQYLRSGSDAGSGMPSEGFPGVSEALRGE</sequence>
<gene>
    <name evidence="2" type="ORF">GMOD_00007866</name>
</gene>
<dbReference type="Proteomes" id="UP000265663">
    <property type="component" value="Unassembled WGS sequence"/>
</dbReference>
<dbReference type="OrthoDB" id="3913595at2759"/>
<reference evidence="2 3" key="1">
    <citation type="journal article" date="2014" name="PLoS ONE">
        <title>De novo Genome Assembly of the Fungal Plant Pathogen Pyrenophora semeniperda.</title>
        <authorList>
            <person name="Soliai M.M."/>
            <person name="Meyer S.E."/>
            <person name="Udall J.A."/>
            <person name="Elzinga D.E."/>
            <person name="Hermansen R.A."/>
            <person name="Bodily P.M."/>
            <person name="Hart A.A."/>
            <person name="Coleman C.E."/>
        </authorList>
    </citation>
    <scope>NUCLEOTIDE SEQUENCE [LARGE SCALE GENOMIC DNA]</scope>
    <source>
        <strain evidence="2 3">CCB06</strain>
        <tissue evidence="2">Mycelium</tissue>
    </source>
</reference>
<dbReference type="GO" id="GO:0005763">
    <property type="term" value="C:mitochondrial small ribosomal subunit"/>
    <property type="evidence" value="ECO:0007669"/>
    <property type="project" value="TreeGrafter"/>
</dbReference>
<dbReference type="EMBL" id="KE747840">
    <property type="protein sequence ID" value="RMZ73360.1"/>
    <property type="molecule type" value="Genomic_DNA"/>
</dbReference>
<accession>A0A3M7MFW1</accession>